<comment type="cofactor">
    <cofactor evidence="1">
        <name>Zn(2+)</name>
        <dbReference type="ChEBI" id="CHEBI:29105"/>
    </cofactor>
</comment>
<protein>
    <submittedName>
        <fullName evidence="7">Archaemetzincin</fullName>
    </submittedName>
</protein>
<evidence type="ECO:0000256" key="6">
    <source>
        <dbReference type="ARBA" id="ARBA00023049"/>
    </source>
</evidence>
<evidence type="ECO:0000313" key="8">
    <source>
        <dbReference type="Proteomes" id="UP001596472"/>
    </source>
</evidence>
<name>A0ABW2LE75_9BACT</name>
<evidence type="ECO:0000256" key="1">
    <source>
        <dbReference type="ARBA" id="ARBA00001947"/>
    </source>
</evidence>
<dbReference type="CDD" id="cd11375">
    <property type="entry name" value="Peptidase_M54"/>
    <property type="match status" value="1"/>
</dbReference>
<dbReference type="PANTHER" id="PTHR15910:SF1">
    <property type="entry name" value="ARCHAEMETZINCIN-2"/>
    <property type="match status" value="1"/>
</dbReference>
<keyword evidence="6" id="KW-0482">Metalloprotease</keyword>
<dbReference type="Pfam" id="PF07998">
    <property type="entry name" value="Peptidase_M54"/>
    <property type="match status" value="1"/>
</dbReference>
<gene>
    <name evidence="7" type="ORF">ACFQY0_18915</name>
</gene>
<comment type="caution">
    <text evidence="7">The sequence shown here is derived from an EMBL/GenBank/DDBJ whole genome shotgun (WGS) entry which is preliminary data.</text>
</comment>
<accession>A0ABW2LE75</accession>
<sequence length="318" mass="36119">MNWRLLTWMAPLGLLVSGWVLAFELPTASEREKAVGPVVGLDASMKRAFRNDGEYRAKLAPKPMDWLASHKEEGQSYQQWLDSRPNLPSGVRRKLYILPLGGFDGTAPDIKKIQRYAEAYFYPMKVGILPAAGDSQVKARSRVNSWSGKKQWNSRDILKWLPQELPNDAYAMLAVTMTDLYPDEQWNFVFGQASIRNRVGVFSFARYHPAWFGRVADENTESLVLRRAAKVLSHEMSHMFGIRHCIFYECNMNGANHLEEADSTPMHLCPVCLRKLQRATGCDPASRYGKLAIFYGVNGLSDEKEWVEKREGEIGAAR</sequence>
<dbReference type="Gene3D" id="3.40.390.10">
    <property type="entry name" value="Collagenase (Catalytic Domain)"/>
    <property type="match status" value="1"/>
</dbReference>
<keyword evidence="5" id="KW-0862">Zinc</keyword>
<dbReference type="RefSeq" id="WP_379715774.1">
    <property type="nucleotide sequence ID" value="NZ_JBHTBS010000014.1"/>
</dbReference>
<keyword evidence="8" id="KW-1185">Reference proteome</keyword>
<keyword evidence="2" id="KW-0645">Protease</keyword>
<keyword evidence="3" id="KW-0479">Metal-binding</keyword>
<evidence type="ECO:0000256" key="3">
    <source>
        <dbReference type="ARBA" id="ARBA00022723"/>
    </source>
</evidence>
<evidence type="ECO:0000256" key="2">
    <source>
        <dbReference type="ARBA" id="ARBA00022670"/>
    </source>
</evidence>
<dbReference type="InterPro" id="IPR012962">
    <property type="entry name" value="Pept_M54_archaemetzincn"/>
</dbReference>
<organism evidence="7 8">
    <name type="scientific">Haloferula chungangensis</name>
    <dbReference type="NCBI Taxonomy" id="1048331"/>
    <lineage>
        <taxon>Bacteria</taxon>
        <taxon>Pseudomonadati</taxon>
        <taxon>Verrucomicrobiota</taxon>
        <taxon>Verrucomicrobiia</taxon>
        <taxon>Verrucomicrobiales</taxon>
        <taxon>Verrucomicrobiaceae</taxon>
        <taxon>Haloferula</taxon>
    </lineage>
</organism>
<proteinExistence type="predicted"/>
<reference evidence="8" key="1">
    <citation type="journal article" date="2019" name="Int. J. Syst. Evol. Microbiol.">
        <title>The Global Catalogue of Microorganisms (GCM) 10K type strain sequencing project: providing services to taxonomists for standard genome sequencing and annotation.</title>
        <authorList>
            <consortium name="The Broad Institute Genomics Platform"/>
            <consortium name="The Broad Institute Genome Sequencing Center for Infectious Disease"/>
            <person name="Wu L."/>
            <person name="Ma J."/>
        </authorList>
    </citation>
    <scope>NUCLEOTIDE SEQUENCE [LARGE SCALE GENOMIC DNA]</scope>
    <source>
        <strain evidence="8">CGMCC 4.1467</strain>
    </source>
</reference>
<keyword evidence="4" id="KW-0378">Hydrolase</keyword>
<evidence type="ECO:0000313" key="7">
    <source>
        <dbReference type="EMBL" id="MFC7339272.1"/>
    </source>
</evidence>
<dbReference type="SUPFAM" id="SSF55486">
    <property type="entry name" value="Metalloproteases ('zincins'), catalytic domain"/>
    <property type="match status" value="1"/>
</dbReference>
<dbReference type="EMBL" id="JBHTBS010000014">
    <property type="protein sequence ID" value="MFC7339272.1"/>
    <property type="molecule type" value="Genomic_DNA"/>
</dbReference>
<dbReference type="Proteomes" id="UP001596472">
    <property type="component" value="Unassembled WGS sequence"/>
</dbReference>
<dbReference type="PANTHER" id="PTHR15910">
    <property type="entry name" value="ARCHAEMETZINCIN"/>
    <property type="match status" value="1"/>
</dbReference>
<evidence type="ECO:0000256" key="4">
    <source>
        <dbReference type="ARBA" id="ARBA00022801"/>
    </source>
</evidence>
<dbReference type="InterPro" id="IPR024079">
    <property type="entry name" value="MetalloPept_cat_dom_sf"/>
</dbReference>
<evidence type="ECO:0000256" key="5">
    <source>
        <dbReference type="ARBA" id="ARBA00022833"/>
    </source>
</evidence>